<protein>
    <recommendedName>
        <fullName evidence="2">ASX DEUBAD domain-containing protein</fullName>
    </recommendedName>
</protein>
<dbReference type="InterPro" id="IPR028020">
    <property type="entry name" value="ASX_DEUBAD_dom"/>
</dbReference>
<comment type="caution">
    <text evidence="3">The sequence shown here is derived from an EMBL/GenBank/DDBJ whole genome shotgun (WGS) entry which is preliminary data.</text>
</comment>
<dbReference type="Proteomes" id="UP001375240">
    <property type="component" value="Unassembled WGS sequence"/>
</dbReference>
<evidence type="ECO:0000313" key="3">
    <source>
        <dbReference type="EMBL" id="KAK6344214.1"/>
    </source>
</evidence>
<organism evidence="3 4">
    <name type="scientific">Orbilia brochopaga</name>
    <dbReference type="NCBI Taxonomy" id="3140254"/>
    <lineage>
        <taxon>Eukaryota</taxon>
        <taxon>Fungi</taxon>
        <taxon>Dikarya</taxon>
        <taxon>Ascomycota</taxon>
        <taxon>Pezizomycotina</taxon>
        <taxon>Orbiliomycetes</taxon>
        <taxon>Orbiliales</taxon>
        <taxon>Orbiliaceae</taxon>
        <taxon>Orbilia</taxon>
    </lineage>
</organism>
<evidence type="ECO:0000259" key="2">
    <source>
        <dbReference type="Pfam" id="PF13919"/>
    </source>
</evidence>
<sequence>MVQRKRTAGSAPSRRSTRGQKAPEDEPDSKNTDAVDADPPPEEPQPTPRKRARTRKSDGKTDPAIEGDLQDEPMVDTNGSADNAIILDNAPEEGDARDAATLSKPSLQTDNIDGADEDAMRDESPTTEVSQKLGSVDIETPRKQNQSTSTTRSTRSRGKAQAEDTDMVDELSTFITEEPIRRSGRARKTNPNYDEDKLLDAARKQLEIPPPKPRPPRKTDAGPKNAGKGTKAGPTSSHHLLTSKRSKLIKAEANMIFNEATWSLFTEEEKTELLSLLHPIDTEVTDVDHDPADPPPRIPTPELFRNLNNDAFRSAFAELQDDLAIGSYEPTYVKKADEALRQRLGPMADKVDDVKNKEFEEFWGQKQAVFYGDAGGATNVTLYELCQRKIFRPGDIFEYKRTFSGNKGGITVEKVCEFESVELMPDSPSTRKKKEACIMTFRYPSGTRKFLRGKSSNGNGDIQEEGSKEAMETPDITIQVNTLAQLEFAILDEDGTVKASDPIKFKKYPSANAWKTFMVRRNDEFLGSTFVMRQDYYEKTAATSQK</sequence>
<evidence type="ECO:0000256" key="1">
    <source>
        <dbReference type="SAM" id="MobiDB-lite"/>
    </source>
</evidence>
<proteinExistence type="predicted"/>
<feature type="compositionally biased region" description="Basic and acidic residues" evidence="1">
    <location>
        <begin position="194"/>
        <end position="206"/>
    </location>
</feature>
<feature type="region of interest" description="Disordered" evidence="1">
    <location>
        <begin position="1"/>
        <end position="242"/>
    </location>
</feature>
<dbReference type="Pfam" id="PF13919">
    <property type="entry name" value="ASXH"/>
    <property type="match status" value="1"/>
</dbReference>
<name>A0AAV9UMI3_9PEZI</name>
<gene>
    <name evidence="3" type="ORF">TWF696_007856</name>
</gene>
<dbReference type="AlphaFoldDB" id="A0AAV9UMI3"/>
<dbReference type="EMBL" id="JAVHNQ010000006">
    <property type="protein sequence ID" value="KAK6344214.1"/>
    <property type="molecule type" value="Genomic_DNA"/>
</dbReference>
<accession>A0AAV9UMI3</accession>
<feature type="domain" description="ASX DEUBAD" evidence="2">
    <location>
        <begin position="228"/>
        <end position="365"/>
    </location>
</feature>
<keyword evidence="4" id="KW-1185">Reference proteome</keyword>
<reference evidence="3 4" key="1">
    <citation type="submission" date="2019-10" db="EMBL/GenBank/DDBJ databases">
        <authorList>
            <person name="Palmer J.M."/>
        </authorList>
    </citation>
    <scope>NUCLEOTIDE SEQUENCE [LARGE SCALE GENOMIC DNA]</scope>
    <source>
        <strain evidence="3 4">TWF696</strain>
    </source>
</reference>
<evidence type="ECO:0000313" key="4">
    <source>
        <dbReference type="Proteomes" id="UP001375240"/>
    </source>
</evidence>
<feature type="region of interest" description="Disordered" evidence="1">
    <location>
        <begin position="452"/>
        <end position="473"/>
    </location>
</feature>
<feature type="compositionally biased region" description="Basic and acidic residues" evidence="1">
    <location>
        <begin position="21"/>
        <end position="33"/>
    </location>
</feature>